<keyword evidence="5" id="KW-0732">Signal</keyword>
<keyword evidence="7" id="KW-1185">Reference proteome</keyword>
<evidence type="ECO:0000313" key="6">
    <source>
        <dbReference type="EMBL" id="TID13819.1"/>
    </source>
</evidence>
<keyword evidence="3" id="KW-0808">Transferase</keyword>
<evidence type="ECO:0000256" key="5">
    <source>
        <dbReference type="SAM" id="SignalP"/>
    </source>
</evidence>
<name>A0A4Z1NH30_9PEZI</name>
<dbReference type="GO" id="GO:0016746">
    <property type="term" value="F:acyltransferase activity"/>
    <property type="evidence" value="ECO:0007669"/>
    <property type="project" value="UniProtKB-KW"/>
</dbReference>
<reference evidence="6 7" key="1">
    <citation type="submission" date="2019-04" db="EMBL/GenBank/DDBJ databases">
        <title>High contiguity whole genome sequence and gene annotation resource for two Venturia nashicola isolates.</title>
        <authorList>
            <person name="Prokchorchik M."/>
            <person name="Won K."/>
            <person name="Lee Y."/>
            <person name="Choi E.D."/>
            <person name="Segonzac C."/>
            <person name="Sohn K.H."/>
        </authorList>
    </citation>
    <scope>NUCLEOTIDE SEQUENCE [LARGE SCALE GENOMIC DNA]</scope>
    <source>
        <strain evidence="6 7">PRI2</strain>
    </source>
</reference>
<dbReference type="Gene3D" id="3.30.559.10">
    <property type="entry name" value="Chloramphenicol acetyltransferase-like domain"/>
    <property type="match status" value="2"/>
</dbReference>
<dbReference type="Proteomes" id="UP000298493">
    <property type="component" value="Unassembled WGS sequence"/>
</dbReference>
<dbReference type="InterPro" id="IPR023213">
    <property type="entry name" value="CAT-like_dom_sf"/>
</dbReference>
<evidence type="ECO:0000256" key="1">
    <source>
        <dbReference type="ARBA" id="ARBA00005179"/>
    </source>
</evidence>
<accession>A0A4Z1NH30</accession>
<evidence type="ECO:0000256" key="3">
    <source>
        <dbReference type="ARBA" id="ARBA00022679"/>
    </source>
</evidence>
<comment type="caution">
    <text evidence="6">The sequence shown here is derived from an EMBL/GenBank/DDBJ whole genome shotgun (WGS) entry which is preliminary data.</text>
</comment>
<keyword evidence="4" id="KW-0012">Acyltransferase</keyword>
<evidence type="ECO:0000256" key="4">
    <source>
        <dbReference type="ARBA" id="ARBA00023315"/>
    </source>
</evidence>
<comment type="pathway">
    <text evidence="1">Secondary metabolite biosynthesis.</text>
</comment>
<dbReference type="PANTHER" id="PTHR31896">
    <property type="entry name" value="FAMILY REGULATORY PROTEIN, PUTATIVE (AFU_ORTHOLOGUE AFUA_3G14730)-RELATED"/>
    <property type="match status" value="1"/>
</dbReference>
<protein>
    <submittedName>
        <fullName evidence="6">Uncharacterized protein</fullName>
    </submittedName>
</protein>
<feature type="signal peptide" evidence="5">
    <location>
        <begin position="1"/>
        <end position="27"/>
    </location>
</feature>
<evidence type="ECO:0000313" key="7">
    <source>
        <dbReference type="Proteomes" id="UP000298493"/>
    </source>
</evidence>
<gene>
    <name evidence="6" type="ORF">E6O75_ATG01797</name>
</gene>
<dbReference type="InterPro" id="IPR051283">
    <property type="entry name" value="Sec_Metabolite_Acyltrans"/>
</dbReference>
<dbReference type="EMBL" id="SNSC02000025">
    <property type="protein sequence ID" value="TID13819.1"/>
    <property type="molecule type" value="Genomic_DNA"/>
</dbReference>
<dbReference type="AlphaFoldDB" id="A0A4Z1NH30"/>
<dbReference type="STRING" id="86259.A0A4Z1NH30"/>
<sequence>MERVWRIMSSKALVTVWRFLGLHVLYRLPVRVEQCTQPVETDDVYPVHSTDECTQHRGTILVWTLAFNDILDPGLLQKSLTELLNIGDWRKFGGRFRVKNDGCLEIHVPRPFTEDRPAIAFHHSSFQCNIEEHPSGKTYPRATKNPATLAPPDYHGLAFPTGSPRTLADLLNTDRPLLTLHVSSFENATLVTLTYSHIIMDAMAMGVLLHAWSLVLSGKSSQVPTLLGTREDSLDAVASNLEAPAASEQDYIMGQKPLKGWRMGIFILHYVWNLLWNSIHNAETKVCFLPKKALENLRERAQNDLASLSGHQKPPFVSDGDIISAWYSTIVARSLSRSSPVTLMQTLNLRFRFAALKNKGVYMGNMLLPGYTLLPQHAEQLSLGQIAFQHRKDLLEQTTEPNMLTHLRETLARKGRFLLFGPSHAVFAPVSNWTKGDFFAARFEDAVTGVGDTSPDRKNPPGTITFHWATIKGSVHIAPILIVLGRDLEGNYWFQSCLRRSAWLILEQALRELV</sequence>
<organism evidence="6 7">
    <name type="scientific">Venturia nashicola</name>
    <dbReference type="NCBI Taxonomy" id="86259"/>
    <lineage>
        <taxon>Eukaryota</taxon>
        <taxon>Fungi</taxon>
        <taxon>Dikarya</taxon>
        <taxon>Ascomycota</taxon>
        <taxon>Pezizomycotina</taxon>
        <taxon>Dothideomycetes</taxon>
        <taxon>Pleosporomycetidae</taxon>
        <taxon>Venturiales</taxon>
        <taxon>Venturiaceae</taxon>
        <taxon>Venturia</taxon>
    </lineage>
</organism>
<evidence type="ECO:0000256" key="2">
    <source>
        <dbReference type="ARBA" id="ARBA00009861"/>
    </source>
</evidence>
<dbReference type="PANTHER" id="PTHR31896:SF69">
    <property type="entry name" value="FAMILY REGULATORY PROTEIN, PUTATIVE (AFU_ORTHOLOGUE AFUA_3G14730)-RELATED"/>
    <property type="match status" value="1"/>
</dbReference>
<comment type="similarity">
    <text evidence="2">Belongs to the plant acyltransferase family.</text>
</comment>
<feature type="chain" id="PRO_5021248819" evidence="5">
    <location>
        <begin position="28"/>
        <end position="514"/>
    </location>
</feature>
<proteinExistence type="inferred from homology"/>